<dbReference type="Proteomes" id="UP000247594">
    <property type="component" value="Unassembled WGS sequence"/>
</dbReference>
<proteinExistence type="predicted"/>
<evidence type="ECO:0000313" key="4">
    <source>
        <dbReference type="Proteomes" id="UP000247594"/>
    </source>
</evidence>
<feature type="domain" description="Nucleotidyl transferase" evidence="1">
    <location>
        <begin position="13"/>
        <end position="307"/>
    </location>
</feature>
<accession>A0AAE5WGH8</accession>
<keyword evidence="3" id="KW-0808">Transferase</keyword>
<comment type="caution">
    <text evidence="3">The sequence shown here is derived from an EMBL/GenBank/DDBJ whole genome shotgun (WGS) entry which is preliminary data.</text>
</comment>
<dbReference type="GO" id="GO:0009298">
    <property type="term" value="P:GDP-mannose biosynthetic process"/>
    <property type="evidence" value="ECO:0007669"/>
    <property type="project" value="TreeGrafter"/>
</dbReference>
<dbReference type="InterPro" id="IPR051161">
    <property type="entry name" value="Mannose-6P_isomerase_type2"/>
</dbReference>
<evidence type="ECO:0000313" key="5">
    <source>
        <dbReference type="Proteomes" id="UP001347884"/>
    </source>
</evidence>
<reference evidence="3 4" key="1">
    <citation type="submission" date="2018-06" db="EMBL/GenBank/DDBJ databases">
        <authorList>
            <person name="Teymurazov M."/>
            <person name="Kislichkina A."/>
            <person name="Abaymova A."/>
            <person name="Mukhina T."/>
            <person name="Mayskaya N."/>
            <person name="Svetoch E."/>
            <person name="Bogun A."/>
        </authorList>
    </citation>
    <scope>NUCLEOTIDE SEQUENCE [LARGE SCALE GENOMIC DNA]</scope>
    <source>
        <strain evidence="3 4">SCPM-O-B-8406</strain>
    </source>
</reference>
<gene>
    <name evidence="3" type="primary">cpsB</name>
    <name evidence="3" type="ORF">DM482_11375</name>
    <name evidence="2" type="ORF">M5S13_10395</name>
</gene>
<dbReference type="CDD" id="cd02509">
    <property type="entry name" value="GDP-M1P_Guanylyltransferase"/>
    <property type="match status" value="1"/>
</dbReference>
<dbReference type="GO" id="GO:0016853">
    <property type="term" value="F:isomerase activity"/>
    <property type="evidence" value="ECO:0007669"/>
    <property type="project" value="UniProtKB-KW"/>
</dbReference>
<organism evidence="3 4">
    <name type="scientific">Avibacterium paragallinarum</name>
    <name type="common">Haemophilus gallinarum</name>
    <dbReference type="NCBI Taxonomy" id="728"/>
    <lineage>
        <taxon>Bacteria</taxon>
        <taxon>Pseudomonadati</taxon>
        <taxon>Pseudomonadota</taxon>
        <taxon>Gammaproteobacteria</taxon>
        <taxon>Pasteurellales</taxon>
        <taxon>Pasteurellaceae</taxon>
        <taxon>Avibacterium</taxon>
    </lineage>
</organism>
<dbReference type="RefSeq" id="WP_110480053.1">
    <property type="nucleotide sequence ID" value="NZ_CP081939.1"/>
</dbReference>
<dbReference type="EMBL" id="QJPJ01000028">
    <property type="protein sequence ID" value="PXZ38064.1"/>
    <property type="molecule type" value="Genomic_DNA"/>
</dbReference>
<dbReference type="Proteomes" id="UP001347884">
    <property type="component" value="Unassembled WGS sequence"/>
</dbReference>
<dbReference type="EMBL" id="JAMDKF010000027">
    <property type="protein sequence ID" value="MEE6042284.1"/>
    <property type="molecule type" value="Genomic_DNA"/>
</dbReference>
<protein>
    <submittedName>
        <fullName evidence="3">Mannose-1-phosphate guanylyltransferase/mannose-6-phosphate isomerase</fullName>
        <ecNumber evidence="3">2.7.7.13</ecNumber>
    </submittedName>
    <submittedName>
        <fullName evidence="2">Sugar phosphate nucleotidyltransferase</fullName>
    </submittedName>
</protein>
<name>A0AAE5WGH8_AVIPA</name>
<keyword evidence="3" id="KW-0413">Isomerase</keyword>
<keyword evidence="3" id="KW-0548">Nucleotidyltransferase</keyword>
<sequence length="362" mass="41312">MDRMEHSITQIQPVILCGGEGKRLWPLSTMEVPKQFLALHNQYTLFQNTYLRLENLAQYSLENVLPALIITSEKHCTLIHQQLIELSDSIQNTQVILEPIGKNTAPALTLAALNSNSQNNDPILIICPADHLIINNENFIQAVNQAIDLAKDDHIVTLGIRPTKPETAYGYIQVHKKASSYFDVQQFVEKPNIERARQYLSAGNYFWNSGVFILKTSIWLKAIRQFCPGIYHFVRAAYQNRIEKSIGNITFIYPNQADFEKSESQSIDYAVIEKCIEDNFSMKMIELTSQWDDLGSFESIWKIKNKNKDGNVLEGNILVKNCHNNLVLSQNTNILIENIDDLIIVETSNGILIKRMNENNTK</sequence>
<dbReference type="Gene3D" id="3.90.550.10">
    <property type="entry name" value="Spore Coat Polysaccharide Biosynthesis Protein SpsA, Chain A"/>
    <property type="match status" value="1"/>
</dbReference>
<dbReference type="InterPro" id="IPR029044">
    <property type="entry name" value="Nucleotide-diphossugar_trans"/>
</dbReference>
<reference evidence="2 5" key="2">
    <citation type="journal article" date="2022" name="Front. Microbiol.">
        <title>Commensal bacteria contribute to the growth of multidrug-resistant Avibacterium paragallinarum in chickens.</title>
        <authorList>
            <person name="Zhu J."/>
            <person name="Chen Y."/>
            <person name="Wu Y."/>
            <person name="Wang Y."/>
            <person name="Zhu K."/>
        </authorList>
    </citation>
    <scope>NUCLEOTIDE SEQUENCE [LARGE SCALE GENOMIC DNA]</scope>
    <source>
        <strain evidence="2 5">AV25</strain>
    </source>
</reference>
<dbReference type="PANTHER" id="PTHR46390:SF1">
    <property type="entry name" value="MANNOSE-1-PHOSPHATE GUANYLYLTRANSFERASE"/>
    <property type="match status" value="1"/>
</dbReference>
<dbReference type="InterPro" id="IPR049577">
    <property type="entry name" value="GMPP_N"/>
</dbReference>
<dbReference type="Pfam" id="PF00483">
    <property type="entry name" value="NTP_transferase"/>
    <property type="match status" value="1"/>
</dbReference>
<evidence type="ECO:0000259" key="1">
    <source>
        <dbReference type="Pfam" id="PF00483"/>
    </source>
</evidence>
<dbReference type="EC" id="2.7.7.13" evidence="3"/>
<dbReference type="SUPFAM" id="SSF53448">
    <property type="entry name" value="Nucleotide-diphospho-sugar transferases"/>
    <property type="match status" value="1"/>
</dbReference>
<dbReference type="InterPro" id="IPR005835">
    <property type="entry name" value="NTP_transferase_dom"/>
</dbReference>
<reference evidence="2" key="3">
    <citation type="submission" date="2022-05" db="EMBL/GenBank/DDBJ databases">
        <authorList>
            <person name="Chen Y."/>
            <person name="Zhu J."/>
            <person name="Zhu K."/>
        </authorList>
    </citation>
    <scope>NUCLEOTIDE SEQUENCE</scope>
    <source>
        <strain evidence="2">AV25</strain>
    </source>
</reference>
<dbReference type="SUPFAM" id="SSF159283">
    <property type="entry name" value="Guanosine diphospho-D-mannose pyrophosphorylase/mannose-6-phosphate isomerase linker domain"/>
    <property type="match status" value="1"/>
</dbReference>
<evidence type="ECO:0000313" key="2">
    <source>
        <dbReference type="EMBL" id="MEE6042284.1"/>
    </source>
</evidence>
<keyword evidence="5" id="KW-1185">Reference proteome</keyword>
<dbReference type="PANTHER" id="PTHR46390">
    <property type="entry name" value="MANNOSE-1-PHOSPHATE GUANYLYLTRANSFERASE"/>
    <property type="match status" value="1"/>
</dbReference>
<dbReference type="GO" id="GO:0004475">
    <property type="term" value="F:mannose-1-phosphate guanylyltransferase (GTP) activity"/>
    <property type="evidence" value="ECO:0007669"/>
    <property type="project" value="UniProtKB-EC"/>
</dbReference>
<evidence type="ECO:0000313" key="3">
    <source>
        <dbReference type="EMBL" id="PXZ38064.1"/>
    </source>
</evidence>
<dbReference type="AlphaFoldDB" id="A0AAE5WGH8"/>